<gene>
    <name evidence="3" type="ORF">Acy02nite_30680</name>
</gene>
<name>A0A919IGZ8_9ACTN</name>
<dbReference type="SUPFAM" id="SSF46955">
    <property type="entry name" value="Putative DNA-binding domain"/>
    <property type="match status" value="1"/>
</dbReference>
<accession>A0A919IGZ8</accession>
<dbReference type="PROSITE" id="PS50937">
    <property type="entry name" value="HTH_MERR_2"/>
    <property type="match status" value="1"/>
</dbReference>
<dbReference type="PROSITE" id="PS00552">
    <property type="entry name" value="HTH_MERR_1"/>
    <property type="match status" value="1"/>
</dbReference>
<sequence length="145" mass="16460">MNDTGLSIGEIARRTGLSVDTLRFYERAGLLTRPVERDSAGRRVYREEDEGWLEICTNLRATGMPLSEIKRFADLVRAGAGNEAERLDLLRDHRERVDEQIRRFQKFREVIDYKVAVYSAHLAEGTATNLWTGAPPTPEIPSKAN</sequence>
<dbReference type="InterPro" id="IPR009061">
    <property type="entry name" value="DNA-bd_dom_put_sf"/>
</dbReference>
<dbReference type="GO" id="GO:0003700">
    <property type="term" value="F:DNA-binding transcription factor activity"/>
    <property type="evidence" value="ECO:0007669"/>
    <property type="project" value="InterPro"/>
</dbReference>
<dbReference type="Proteomes" id="UP000619479">
    <property type="component" value="Unassembled WGS sequence"/>
</dbReference>
<dbReference type="Pfam" id="PF13411">
    <property type="entry name" value="MerR_1"/>
    <property type="match status" value="1"/>
</dbReference>
<dbReference type="RefSeq" id="WP_203741083.1">
    <property type="nucleotide sequence ID" value="NZ_BAAAUC010000062.1"/>
</dbReference>
<evidence type="ECO:0000256" key="1">
    <source>
        <dbReference type="ARBA" id="ARBA00023125"/>
    </source>
</evidence>
<dbReference type="PANTHER" id="PTHR30204">
    <property type="entry name" value="REDOX-CYCLING DRUG-SENSING TRANSCRIPTIONAL ACTIVATOR SOXR"/>
    <property type="match status" value="1"/>
</dbReference>
<organism evidence="3 4">
    <name type="scientific">Actinoplanes cyaneus</name>
    <dbReference type="NCBI Taxonomy" id="52696"/>
    <lineage>
        <taxon>Bacteria</taxon>
        <taxon>Bacillati</taxon>
        <taxon>Actinomycetota</taxon>
        <taxon>Actinomycetes</taxon>
        <taxon>Micromonosporales</taxon>
        <taxon>Micromonosporaceae</taxon>
        <taxon>Actinoplanes</taxon>
    </lineage>
</organism>
<dbReference type="InterPro" id="IPR047057">
    <property type="entry name" value="MerR_fam"/>
</dbReference>
<dbReference type="PANTHER" id="PTHR30204:SF98">
    <property type="entry name" value="HTH-TYPE TRANSCRIPTIONAL REGULATOR ADHR"/>
    <property type="match status" value="1"/>
</dbReference>
<dbReference type="CDD" id="cd01109">
    <property type="entry name" value="HTH_YyaN"/>
    <property type="match status" value="1"/>
</dbReference>
<proteinExistence type="predicted"/>
<dbReference type="PRINTS" id="PR00040">
    <property type="entry name" value="HTHMERR"/>
</dbReference>
<protein>
    <submittedName>
        <fullName evidence="3">MerR family transcriptional regulator</fullName>
    </submittedName>
</protein>
<dbReference type="InterPro" id="IPR000551">
    <property type="entry name" value="MerR-type_HTH_dom"/>
</dbReference>
<evidence type="ECO:0000313" key="3">
    <source>
        <dbReference type="EMBL" id="GID65187.1"/>
    </source>
</evidence>
<evidence type="ECO:0000313" key="4">
    <source>
        <dbReference type="Proteomes" id="UP000619479"/>
    </source>
</evidence>
<keyword evidence="1" id="KW-0238">DNA-binding</keyword>
<dbReference type="Gene3D" id="1.10.1660.10">
    <property type="match status" value="1"/>
</dbReference>
<keyword evidence="4" id="KW-1185">Reference proteome</keyword>
<dbReference type="AlphaFoldDB" id="A0A919IGZ8"/>
<dbReference type="EMBL" id="BOMH01000021">
    <property type="protein sequence ID" value="GID65187.1"/>
    <property type="molecule type" value="Genomic_DNA"/>
</dbReference>
<evidence type="ECO:0000259" key="2">
    <source>
        <dbReference type="PROSITE" id="PS50937"/>
    </source>
</evidence>
<comment type="caution">
    <text evidence="3">The sequence shown here is derived from an EMBL/GenBank/DDBJ whole genome shotgun (WGS) entry which is preliminary data.</text>
</comment>
<dbReference type="GO" id="GO:0003677">
    <property type="term" value="F:DNA binding"/>
    <property type="evidence" value="ECO:0007669"/>
    <property type="project" value="UniProtKB-KW"/>
</dbReference>
<reference evidence="3" key="1">
    <citation type="submission" date="2021-01" db="EMBL/GenBank/DDBJ databases">
        <title>Whole genome shotgun sequence of Actinoplanes cyaneus NBRC 14990.</title>
        <authorList>
            <person name="Komaki H."/>
            <person name="Tamura T."/>
        </authorList>
    </citation>
    <scope>NUCLEOTIDE SEQUENCE</scope>
    <source>
        <strain evidence="3">NBRC 14990</strain>
    </source>
</reference>
<dbReference type="SMART" id="SM00422">
    <property type="entry name" value="HTH_MERR"/>
    <property type="match status" value="1"/>
</dbReference>
<feature type="domain" description="HTH merR-type" evidence="2">
    <location>
        <begin position="5"/>
        <end position="75"/>
    </location>
</feature>